<dbReference type="InterPro" id="IPR031304">
    <property type="entry name" value="SLT_2"/>
</dbReference>
<dbReference type="Gene3D" id="1.10.8.350">
    <property type="entry name" value="Bacterial muramidase"/>
    <property type="match status" value="1"/>
</dbReference>
<dbReference type="Gene3D" id="1.10.530.10">
    <property type="match status" value="1"/>
</dbReference>
<evidence type="ECO:0000256" key="2">
    <source>
        <dbReference type="SAM" id="SignalP"/>
    </source>
</evidence>
<sequence length="346" mass="37771">MIHRLLLSLCLIAPLAQAGGLPLDSQQRARLKPLETTLAARYGFSAEDLQRLFAQIRYDPTVMDSMNAPAENLPWWRYRAIFLTPERIDAGAAFLTTHQASLQSAAQQYGVAPALIVAILGVETYYGKNMGAIPVLDANATLYLAHPRRYAFFGRQLVDFLRLCRENHLDPLETKGSYAGAMGMPQFIASSYRRYAVDADGHGADLWTSMPDITASVAHYFAASGWHPGQPVAMAAKLMADAQPDAFVSANGTGHFTLAQLAAAGIHPQGKVQDIDPDLPVGLLRLVGKNGPVYFICWNNFAVIQRYNSSPLYAMAVALLMQDIRNKRSAEPTAPVTVTTPTPIDQ</sequence>
<dbReference type="SUPFAM" id="SSF53955">
    <property type="entry name" value="Lysozyme-like"/>
    <property type="match status" value="1"/>
</dbReference>
<feature type="signal peptide" evidence="2">
    <location>
        <begin position="1"/>
        <end position="18"/>
    </location>
</feature>
<evidence type="ECO:0000313" key="4">
    <source>
        <dbReference type="EMBL" id="RNF67576.1"/>
    </source>
</evidence>
<dbReference type="InterPro" id="IPR043426">
    <property type="entry name" value="MltB-like"/>
</dbReference>
<dbReference type="GO" id="GO:0008933">
    <property type="term" value="F:peptidoglycan lytic transglycosylase activity"/>
    <property type="evidence" value="ECO:0007669"/>
    <property type="project" value="TreeGrafter"/>
</dbReference>
<accession>A0A3M8RGI4</accession>
<dbReference type="GO" id="GO:0009253">
    <property type="term" value="P:peptidoglycan catabolic process"/>
    <property type="evidence" value="ECO:0007669"/>
    <property type="project" value="TreeGrafter"/>
</dbReference>
<comment type="caution">
    <text evidence="4">The sequence shown here is derived from an EMBL/GenBank/DDBJ whole genome shotgun (WGS) entry which is preliminary data.</text>
</comment>
<dbReference type="EMBL" id="RIZI01000134">
    <property type="protein sequence ID" value="RNF67576.1"/>
    <property type="molecule type" value="Genomic_DNA"/>
</dbReference>
<proteinExistence type="predicted"/>
<dbReference type="NCBIfam" id="TIGR02282">
    <property type="entry name" value="MltB"/>
    <property type="match status" value="1"/>
</dbReference>
<protein>
    <submittedName>
        <fullName evidence="4">Lytic murein transglycosylase B</fullName>
    </submittedName>
</protein>
<organism evidence="4">
    <name type="scientific">Acidithiobacillus sulfuriphilus</name>
    <dbReference type="NCBI Taxonomy" id="1867749"/>
    <lineage>
        <taxon>Bacteria</taxon>
        <taxon>Pseudomonadati</taxon>
        <taxon>Pseudomonadota</taxon>
        <taxon>Acidithiobacillia</taxon>
        <taxon>Acidithiobacillales</taxon>
        <taxon>Acidithiobacillaceae</taxon>
        <taxon>Acidithiobacillus</taxon>
    </lineage>
</organism>
<dbReference type="OrthoDB" id="9772911at2"/>
<feature type="domain" description="Transglycosylase SLT" evidence="3">
    <location>
        <begin position="30"/>
        <end position="320"/>
    </location>
</feature>
<reference evidence="4" key="1">
    <citation type="submission" date="2018-10" db="EMBL/GenBank/DDBJ databases">
        <title>Acidithiobacillus sulfuriphilus sp. nov.: an extremely acidophilic sulfur-oxidizing chemolithotroph isolated from a neutral pH environment.</title>
        <authorList>
            <person name="Falagan C."/>
            <person name="Moya-Beltran A."/>
            <person name="Quatrini R."/>
            <person name="Johnson D.B."/>
        </authorList>
    </citation>
    <scope>NUCLEOTIDE SEQUENCE [LARGE SCALE GENOMIC DNA]</scope>
    <source>
        <strain evidence="4">CJ-2</strain>
    </source>
</reference>
<feature type="active site" evidence="1">
    <location>
        <position position="123"/>
    </location>
</feature>
<dbReference type="Pfam" id="PF13406">
    <property type="entry name" value="SLT_2"/>
    <property type="match status" value="1"/>
</dbReference>
<dbReference type="InterPro" id="IPR023346">
    <property type="entry name" value="Lysozyme-like_dom_sf"/>
</dbReference>
<evidence type="ECO:0000256" key="1">
    <source>
        <dbReference type="PIRSR" id="PIRSR611757-1"/>
    </source>
</evidence>
<gene>
    <name evidence="4" type="primary">mltB</name>
    <name evidence="4" type="ORF">EC580_04115</name>
</gene>
<evidence type="ECO:0000259" key="3">
    <source>
        <dbReference type="Pfam" id="PF13406"/>
    </source>
</evidence>
<dbReference type="RefSeq" id="WP_123102452.1">
    <property type="nucleotide sequence ID" value="NZ_CP127527.1"/>
</dbReference>
<dbReference type="PANTHER" id="PTHR30163:SF9">
    <property type="entry name" value="MEMBRANE-BOUND LYTIC MUREIN TRANSGLYCOSYLASE B"/>
    <property type="match status" value="1"/>
</dbReference>
<dbReference type="PANTHER" id="PTHR30163">
    <property type="entry name" value="MEMBRANE-BOUND LYTIC MUREIN TRANSGLYCOSYLASE B"/>
    <property type="match status" value="1"/>
</dbReference>
<dbReference type="AlphaFoldDB" id="A0A3M8RGI4"/>
<feature type="chain" id="PRO_5018125438" evidence="2">
    <location>
        <begin position="19"/>
        <end position="346"/>
    </location>
</feature>
<name>A0A3M8RGI4_9PROT</name>
<keyword evidence="2" id="KW-0732">Signal</keyword>
<dbReference type="InterPro" id="IPR011757">
    <property type="entry name" value="Lytic_transglycosylase_MltB"/>
</dbReference>